<keyword evidence="1" id="KW-0479">Metal-binding</keyword>
<dbReference type="PROSITE" id="PS51819">
    <property type="entry name" value="VOC"/>
    <property type="match status" value="1"/>
</dbReference>
<sequence length="113" mass="11473">MAKELNNIAIPVTDLDAAKKLYTALLGAEPFADSPYYVGYMAEGVQIGLDPNGHAHGHAGPIAFWKTSDIAAEVATLTAAGAEVLDSPKDVGGGALVAVLKDGDGNLIGLVQG</sequence>
<name>A0ABN3C1P8_9MICC</name>
<dbReference type="Proteomes" id="UP001500432">
    <property type="component" value="Unassembled WGS sequence"/>
</dbReference>
<evidence type="ECO:0000313" key="4">
    <source>
        <dbReference type="Proteomes" id="UP001500432"/>
    </source>
</evidence>
<evidence type="ECO:0000313" key="3">
    <source>
        <dbReference type="EMBL" id="GAA2203158.1"/>
    </source>
</evidence>
<dbReference type="Pfam" id="PF00903">
    <property type="entry name" value="Glyoxalase"/>
    <property type="match status" value="1"/>
</dbReference>
<dbReference type="PANTHER" id="PTHR43048">
    <property type="entry name" value="METHYLMALONYL-COA EPIMERASE"/>
    <property type="match status" value="1"/>
</dbReference>
<dbReference type="InterPro" id="IPR004360">
    <property type="entry name" value="Glyas_Fos-R_dOase_dom"/>
</dbReference>
<dbReference type="InterPro" id="IPR051785">
    <property type="entry name" value="MMCE/EMCE_epimerase"/>
</dbReference>
<feature type="domain" description="VOC" evidence="2">
    <location>
        <begin position="4"/>
        <end position="113"/>
    </location>
</feature>
<reference evidence="3 4" key="1">
    <citation type="journal article" date="2019" name="Int. J. Syst. Evol. Microbiol.">
        <title>The Global Catalogue of Microorganisms (GCM) 10K type strain sequencing project: providing services to taxonomists for standard genome sequencing and annotation.</title>
        <authorList>
            <consortium name="The Broad Institute Genomics Platform"/>
            <consortium name="The Broad Institute Genome Sequencing Center for Infectious Disease"/>
            <person name="Wu L."/>
            <person name="Ma J."/>
        </authorList>
    </citation>
    <scope>NUCLEOTIDE SEQUENCE [LARGE SCALE GENOMIC DNA]</scope>
    <source>
        <strain evidence="3 4">JCM 16034</strain>
    </source>
</reference>
<evidence type="ECO:0000256" key="1">
    <source>
        <dbReference type="ARBA" id="ARBA00022723"/>
    </source>
</evidence>
<proteinExistence type="predicted"/>
<accession>A0ABN3C1P8</accession>
<comment type="caution">
    <text evidence="3">The sequence shown here is derived from an EMBL/GenBank/DDBJ whole genome shotgun (WGS) entry which is preliminary data.</text>
</comment>
<evidence type="ECO:0000259" key="2">
    <source>
        <dbReference type="PROSITE" id="PS51819"/>
    </source>
</evidence>
<organism evidence="3 4">
    <name type="scientific">Sinomonas flava</name>
    <dbReference type="NCBI Taxonomy" id="496857"/>
    <lineage>
        <taxon>Bacteria</taxon>
        <taxon>Bacillati</taxon>
        <taxon>Actinomycetota</taxon>
        <taxon>Actinomycetes</taxon>
        <taxon>Micrococcales</taxon>
        <taxon>Micrococcaceae</taxon>
        <taxon>Sinomonas</taxon>
    </lineage>
</organism>
<keyword evidence="4" id="KW-1185">Reference proteome</keyword>
<dbReference type="RefSeq" id="WP_208712232.1">
    <property type="nucleotide sequence ID" value="NZ_BAAAQW010000013.1"/>
</dbReference>
<dbReference type="InterPro" id="IPR037523">
    <property type="entry name" value="VOC_core"/>
</dbReference>
<dbReference type="Gene3D" id="3.10.180.10">
    <property type="entry name" value="2,3-Dihydroxybiphenyl 1,2-Dioxygenase, domain 1"/>
    <property type="match status" value="1"/>
</dbReference>
<dbReference type="PANTHER" id="PTHR43048:SF3">
    <property type="entry name" value="METHYLMALONYL-COA EPIMERASE, MITOCHONDRIAL"/>
    <property type="match status" value="1"/>
</dbReference>
<gene>
    <name evidence="3" type="ORF">GCM10009849_34430</name>
</gene>
<dbReference type="SUPFAM" id="SSF54593">
    <property type="entry name" value="Glyoxalase/Bleomycin resistance protein/Dihydroxybiphenyl dioxygenase"/>
    <property type="match status" value="1"/>
</dbReference>
<dbReference type="InterPro" id="IPR029068">
    <property type="entry name" value="Glyas_Bleomycin-R_OHBP_Dase"/>
</dbReference>
<protein>
    <submittedName>
        <fullName evidence="3">VOC family protein</fullName>
    </submittedName>
</protein>
<dbReference type="EMBL" id="BAAAQW010000013">
    <property type="protein sequence ID" value="GAA2203158.1"/>
    <property type="molecule type" value="Genomic_DNA"/>
</dbReference>